<sequence length="241" mass="26309">MRISILLGALLLALGVSGAGWLAGQSLERSREPIRTVTVKGLAEQNVKADLGFWPIKFVASGPTLEAARADLEQAEKSVRDFLADNGFTDEQIEVQNIKVEDRFTGYNGGNYPAEARFTLTEDLLVTTSEVEKLSEAARNITELLRAGVVFSSDAWSGGPSFVFTGINDLKGDMLTEATERAREAAQQFAVQSDSKVGNIQTANQGVFQILPAVDIPNDRPDRQIEKKVRVVTTITYFLVD</sequence>
<name>A0A4R6VVV1_9HYPH</name>
<comment type="caution">
    <text evidence="1">The sequence shown here is derived from an EMBL/GenBank/DDBJ whole genome shotgun (WGS) entry which is preliminary data.</text>
</comment>
<dbReference type="RefSeq" id="WP_133571574.1">
    <property type="nucleotide sequence ID" value="NZ_SNYR01000001.1"/>
</dbReference>
<dbReference type="OrthoDB" id="9806540at2"/>
<dbReference type="PANTHER" id="PTHR34387:SF2">
    <property type="entry name" value="SLR1258 PROTEIN"/>
    <property type="match status" value="1"/>
</dbReference>
<keyword evidence="2" id="KW-1185">Reference proteome</keyword>
<dbReference type="EMBL" id="SNYR01000001">
    <property type="protein sequence ID" value="TDQ66917.1"/>
    <property type="molecule type" value="Genomic_DNA"/>
</dbReference>
<dbReference type="InterPro" id="IPR016907">
    <property type="entry name" value="UCP029033"/>
</dbReference>
<dbReference type="Proteomes" id="UP000295391">
    <property type="component" value="Unassembled WGS sequence"/>
</dbReference>
<organism evidence="1 2">
    <name type="scientific">Maritalea mobilis</name>
    <dbReference type="NCBI Taxonomy" id="483324"/>
    <lineage>
        <taxon>Bacteria</taxon>
        <taxon>Pseudomonadati</taxon>
        <taxon>Pseudomonadota</taxon>
        <taxon>Alphaproteobacteria</taxon>
        <taxon>Hyphomicrobiales</taxon>
        <taxon>Devosiaceae</taxon>
        <taxon>Maritalea</taxon>
    </lineage>
</organism>
<evidence type="ECO:0000313" key="2">
    <source>
        <dbReference type="Proteomes" id="UP000295391"/>
    </source>
</evidence>
<reference evidence="1 2" key="1">
    <citation type="submission" date="2019-03" db="EMBL/GenBank/DDBJ databases">
        <title>Genomic Encyclopedia of Type Strains, Phase III (KMG-III): the genomes of soil and plant-associated and newly described type strains.</title>
        <authorList>
            <person name="Whitman W."/>
        </authorList>
    </citation>
    <scope>NUCLEOTIDE SEQUENCE [LARGE SCALE GENOMIC DNA]</scope>
    <source>
        <strain evidence="1 2">CGMCC 1.7002</strain>
    </source>
</reference>
<proteinExistence type="predicted"/>
<evidence type="ECO:0008006" key="3">
    <source>
        <dbReference type="Google" id="ProtNLM"/>
    </source>
</evidence>
<dbReference type="InterPro" id="IPR007497">
    <property type="entry name" value="SIMPL/DUF541"/>
</dbReference>
<dbReference type="AlphaFoldDB" id="A0A4R6VVV1"/>
<dbReference type="Gene3D" id="3.30.70.2970">
    <property type="entry name" value="Protein of unknown function (DUF541), domain 2"/>
    <property type="match status" value="1"/>
</dbReference>
<evidence type="ECO:0000313" key="1">
    <source>
        <dbReference type="EMBL" id="TDQ66917.1"/>
    </source>
</evidence>
<accession>A0A4R6VVV1</accession>
<protein>
    <recommendedName>
        <fullName evidence="3">SIMPL domain-containing protein</fullName>
    </recommendedName>
</protein>
<dbReference type="PIRSF" id="PIRSF029033">
    <property type="entry name" value="UCP029033"/>
    <property type="match status" value="1"/>
</dbReference>
<gene>
    <name evidence="1" type="ORF">ATL17_0923</name>
</gene>
<dbReference type="Pfam" id="PF04402">
    <property type="entry name" value="SIMPL"/>
    <property type="match status" value="1"/>
</dbReference>
<dbReference type="InterPro" id="IPR052022">
    <property type="entry name" value="26kDa_periplasmic_antigen"/>
</dbReference>
<dbReference type="PANTHER" id="PTHR34387">
    <property type="entry name" value="SLR1258 PROTEIN"/>
    <property type="match status" value="1"/>
</dbReference>
<dbReference type="GO" id="GO:0006974">
    <property type="term" value="P:DNA damage response"/>
    <property type="evidence" value="ECO:0007669"/>
    <property type="project" value="TreeGrafter"/>
</dbReference>